<dbReference type="GO" id="GO:0005886">
    <property type="term" value="C:plasma membrane"/>
    <property type="evidence" value="ECO:0007669"/>
    <property type="project" value="UniProtKB-SubCell"/>
</dbReference>
<dbReference type="GO" id="GO:0015095">
    <property type="term" value="F:magnesium ion transmembrane transporter activity"/>
    <property type="evidence" value="ECO:0007669"/>
    <property type="project" value="UniProtKB-UniRule"/>
</dbReference>
<evidence type="ECO:0000256" key="4">
    <source>
        <dbReference type="ARBA" id="ARBA00022692"/>
    </source>
</evidence>
<dbReference type="Proteomes" id="UP000182769">
    <property type="component" value="Unassembled WGS sequence"/>
</dbReference>
<dbReference type="InterPro" id="IPR000644">
    <property type="entry name" value="CBS_dom"/>
</dbReference>
<sequence>MSNPIAELIELLTQENISNDAINKAISSMPPDDVALALESIPVSQRRFVWDSIKQTNRLDILVEMRGESRLLLLKELNDIEIAELFSDVDAEDLLEIADSLPDQMIEIALQKMDAKQREYYQQGVTYEEDEAGRWVDHELVVAAQTIRVSEAMRLFRRASAPYSDTIYLVNRTGRWVGCVHFHALLNAQPHEHVSGLMEEDYPFIDAETDVIKAADLLEKSEVSALPVLDKNQLLVGRFHAGHALEARRLEQEAVQMSNTGLDEDSDLFSPVKRSAASRGIWLGINLLTAFMASAFIGLFEATLEQVVALAVLMPIVASMGGIAGSQTLTLIVRGLALGQITRANFSSLLKKELQVGGLNGIVWSICIGAAVLFWFQNPMLGFTIAMAIVINILMAALSGVIIPVVLDKLKIDPALSGSVILTTVTDIAGYIAFLGLGTLLLL</sequence>
<proteinExistence type="inferred from homology"/>
<feature type="transmembrane region" description="Helical" evidence="9">
    <location>
        <begin position="419"/>
        <end position="442"/>
    </location>
</feature>
<reference evidence="12" key="1">
    <citation type="submission" date="2015-08" db="EMBL/GenBank/DDBJ databases">
        <authorList>
            <person name="Varghese N."/>
        </authorList>
    </citation>
    <scope>NUCLEOTIDE SEQUENCE [LARGE SCALE GENOMIC DNA]</scope>
    <source>
        <strain evidence="12">JCM 18476</strain>
    </source>
</reference>
<comment type="function">
    <text evidence="9">Acts as a magnesium transporter.</text>
</comment>
<keyword evidence="8" id="KW-0129">CBS domain</keyword>
<name>A0A0K6IPK6_9GAMM</name>
<dbReference type="PANTHER" id="PTHR41394">
    <property type="entry name" value="MAGNESIUM TRANSPORTER MGTE"/>
    <property type="match status" value="1"/>
</dbReference>
<dbReference type="InterPro" id="IPR006669">
    <property type="entry name" value="MgtE_transporter"/>
</dbReference>
<dbReference type="STRING" id="1137284.GCA_001418205_02737"/>
<feature type="domain" description="CBS" evidence="10">
    <location>
        <begin position="198"/>
        <end position="255"/>
    </location>
</feature>
<comment type="subcellular location">
    <subcellularLocation>
        <location evidence="9">Cell membrane</location>
        <topology evidence="9">Multi-pass membrane protein</topology>
    </subcellularLocation>
    <subcellularLocation>
        <location evidence="1">Membrane</location>
        <topology evidence="1">Multi-pass membrane protein</topology>
    </subcellularLocation>
</comment>
<evidence type="ECO:0000256" key="9">
    <source>
        <dbReference type="RuleBase" id="RU362011"/>
    </source>
</evidence>
<comment type="subunit">
    <text evidence="9">Homodimer.</text>
</comment>
<dbReference type="EMBL" id="CYHG01000009">
    <property type="protein sequence ID" value="CUB05055.1"/>
    <property type="molecule type" value="Genomic_DNA"/>
</dbReference>
<dbReference type="SUPFAM" id="SSF158791">
    <property type="entry name" value="MgtE N-terminal domain-like"/>
    <property type="match status" value="1"/>
</dbReference>
<dbReference type="NCBIfam" id="TIGR00400">
    <property type="entry name" value="mgtE"/>
    <property type="match status" value="1"/>
</dbReference>
<keyword evidence="4 9" id="KW-0812">Transmembrane</keyword>
<evidence type="ECO:0000256" key="3">
    <source>
        <dbReference type="ARBA" id="ARBA00022448"/>
    </source>
</evidence>
<feature type="transmembrane region" description="Helical" evidence="9">
    <location>
        <begin position="382"/>
        <end position="407"/>
    </location>
</feature>
<keyword evidence="7 9" id="KW-0472">Membrane</keyword>
<evidence type="ECO:0000256" key="6">
    <source>
        <dbReference type="ARBA" id="ARBA00022989"/>
    </source>
</evidence>
<keyword evidence="9" id="KW-1003">Cell membrane</keyword>
<evidence type="ECO:0000256" key="1">
    <source>
        <dbReference type="ARBA" id="ARBA00004141"/>
    </source>
</evidence>
<accession>A0A0K6IPK6</accession>
<dbReference type="SUPFAM" id="SSF54631">
    <property type="entry name" value="CBS-domain pair"/>
    <property type="match status" value="1"/>
</dbReference>
<gene>
    <name evidence="11" type="ORF">Ga0061065_10931</name>
</gene>
<evidence type="ECO:0000256" key="5">
    <source>
        <dbReference type="ARBA" id="ARBA00022842"/>
    </source>
</evidence>
<dbReference type="PROSITE" id="PS51371">
    <property type="entry name" value="CBS"/>
    <property type="match status" value="1"/>
</dbReference>
<evidence type="ECO:0000259" key="10">
    <source>
        <dbReference type="PROSITE" id="PS51371"/>
    </source>
</evidence>
<dbReference type="RefSeq" id="WP_055463804.1">
    <property type="nucleotide sequence ID" value="NZ_CYHG01000009.1"/>
</dbReference>
<dbReference type="Gene3D" id="1.10.357.20">
    <property type="entry name" value="SLC41 divalent cation transporters, integral membrane domain"/>
    <property type="match status" value="1"/>
</dbReference>
<feature type="transmembrane region" description="Helical" evidence="9">
    <location>
        <begin position="280"/>
        <end position="300"/>
    </location>
</feature>
<dbReference type="Pfam" id="PF01769">
    <property type="entry name" value="MgtE"/>
    <property type="match status" value="1"/>
</dbReference>
<dbReference type="Pfam" id="PF03448">
    <property type="entry name" value="MgtE_N"/>
    <property type="match status" value="1"/>
</dbReference>
<keyword evidence="6 9" id="KW-1133">Transmembrane helix</keyword>
<keyword evidence="3 9" id="KW-0813">Transport</keyword>
<evidence type="ECO:0000313" key="12">
    <source>
        <dbReference type="Proteomes" id="UP000182769"/>
    </source>
</evidence>
<keyword evidence="5 9" id="KW-0460">Magnesium</keyword>
<comment type="similarity">
    <text evidence="2 9">Belongs to the SLC41A transporter family.</text>
</comment>
<dbReference type="InterPro" id="IPR006668">
    <property type="entry name" value="Mg_transptr_MgtE_intracell_dom"/>
</dbReference>
<keyword evidence="9" id="KW-0479">Metal-binding</keyword>
<dbReference type="OrthoDB" id="9790355at2"/>
<dbReference type="Pfam" id="PF00571">
    <property type="entry name" value="CBS"/>
    <property type="match status" value="1"/>
</dbReference>
<feature type="transmembrane region" description="Helical" evidence="9">
    <location>
        <begin position="306"/>
        <end position="333"/>
    </location>
</feature>
<dbReference type="InterPro" id="IPR046342">
    <property type="entry name" value="CBS_dom_sf"/>
</dbReference>
<dbReference type="SMART" id="SM00924">
    <property type="entry name" value="MgtE_N"/>
    <property type="match status" value="1"/>
</dbReference>
<dbReference type="InterPro" id="IPR036739">
    <property type="entry name" value="SLC41_membr_dom_sf"/>
</dbReference>
<dbReference type="AlphaFoldDB" id="A0A0K6IPK6"/>
<dbReference type="GO" id="GO:0046872">
    <property type="term" value="F:metal ion binding"/>
    <property type="evidence" value="ECO:0007669"/>
    <property type="project" value="UniProtKB-KW"/>
</dbReference>
<dbReference type="Gene3D" id="1.20.50.50">
    <property type="match status" value="1"/>
</dbReference>
<protein>
    <recommendedName>
        <fullName evidence="9">Magnesium transporter MgtE</fullName>
    </recommendedName>
</protein>
<feature type="transmembrane region" description="Helical" evidence="9">
    <location>
        <begin position="354"/>
        <end position="376"/>
    </location>
</feature>
<keyword evidence="12" id="KW-1185">Reference proteome</keyword>
<dbReference type="InterPro" id="IPR006667">
    <property type="entry name" value="SLC41_membr_dom"/>
</dbReference>
<dbReference type="SUPFAM" id="SSF161093">
    <property type="entry name" value="MgtE membrane domain-like"/>
    <property type="match status" value="1"/>
</dbReference>
<organism evidence="11 12">
    <name type="scientific">Marinomonas fungiae</name>
    <dbReference type="NCBI Taxonomy" id="1137284"/>
    <lineage>
        <taxon>Bacteria</taxon>
        <taxon>Pseudomonadati</taxon>
        <taxon>Pseudomonadota</taxon>
        <taxon>Gammaproteobacteria</taxon>
        <taxon>Oceanospirillales</taxon>
        <taxon>Oceanospirillaceae</taxon>
        <taxon>Marinomonas</taxon>
    </lineage>
</organism>
<dbReference type="Gene3D" id="3.10.580.10">
    <property type="entry name" value="CBS-domain"/>
    <property type="match status" value="1"/>
</dbReference>
<evidence type="ECO:0000256" key="7">
    <source>
        <dbReference type="ARBA" id="ARBA00023136"/>
    </source>
</evidence>
<evidence type="ECO:0000256" key="8">
    <source>
        <dbReference type="PROSITE-ProRule" id="PRU00703"/>
    </source>
</evidence>
<dbReference type="PANTHER" id="PTHR41394:SF5">
    <property type="entry name" value="SLC41A_MGTE INTEGRAL MEMBRANE DOMAIN-CONTAINING PROTEIN"/>
    <property type="match status" value="1"/>
</dbReference>
<evidence type="ECO:0000313" key="11">
    <source>
        <dbReference type="EMBL" id="CUB05055.1"/>
    </source>
</evidence>
<evidence type="ECO:0000256" key="2">
    <source>
        <dbReference type="ARBA" id="ARBA00009749"/>
    </source>
</evidence>